<dbReference type="AlphaFoldDB" id="A0A1Z1W580"/>
<organism evidence="2 3">
    <name type="scientific">Streptomyces alboflavus</name>
    <dbReference type="NCBI Taxonomy" id="67267"/>
    <lineage>
        <taxon>Bacteria</taxon>
        <taxon>Bacillati</taxon>
        <taxon>Actinomycetota</taxon>
        <taxon>Actinomycetes</taxon>
        <taxon>Kitasatosporales</taxon>
        <taxon>Streptomycetaceae</taxon>
        <taxon>Streptomyces</taxon>
    </lineage>
</organism>
<keyword evidence="3" id="KW-1185">Reference proteome</keyword>
<reference evidence="2 3" key="1">
    <citation type="submission" date="2017-05" db="EMBL/GenBank/DDBJ databases">
        <title>Streptomyces alboflavus Genome sequencing and assembly.</title>
        <authorList>
            <person name="Wang Y."/>
            <person name="Du B."/>
            <person name="Ding Y."/>
            <person name="Liu H."/>
            <person name="Hou Q."/>
            <person name="Liu K."/>
            <person name="Wang C."/>
            <person name="Yao L."/>
        </authorList>
    </citation>
    <scope>NUCLEOTIDE SEQUENCE [LARGE SCALE GENOMIC DNA]</scope>
    <source>
        <strain evidence="2 3">MDJK44</strain>
    </source>
</reference>
<accession>A0A1Z1W580</accession>
<dbReference type="InterPro" id="IPR009057">
    <property type="entry name" value="Homeodomain-like_sf"/>
</dbReference>
<dbReference type="Pfam" id="PF13384">
    <property type="entry name" value="HTH_23"/>
    <property type="match status" value="1"/>
</dbReference>
<evidence type="ECO:0000313" key="2">
    <source>
        <dbReference type="EMBL" id="ARX81588.1"/>
    </source>
</evidence>
<dbReference type="RefSeq" id="WP_087882980.1">
    <property type="nucleotide sequence ID" value="NZ_CP021748.1"/>
</dbReference>
<feature type="compositionally biased region" description="Basic and acidic residues" evidence="1">
    <location>
        <begin position="206"/>
        <end position="226"/>
    </location>
</feature>
<dbReference type="KEGG" id="salf:SMD44_00986"/>
<dbReference type="SUPFAM" id="SSF46689">
    <property type="entry name" value="Homeodomain-like"/>
    <property type="match status" value="1"/>
</dbReference>
<evidence type="ECO:0000256" key="1">
    <source>
        <dbReference type="SAM" id="MobiDB-lite"/>
    </source>
</evidence>
<sequence length="269" mass="29577">MHRIEAAHADHTPSRACYMQGCTSPDCELANYRYMCALRLDHSRGVHRLRDAAPAFEHLQRLLANDWTVRQISEASGVSMSTVRCVLNGKPLIRRDRAAAVLGIPIGPPPPDPDVVDSAGSVRRLRALACLGHTLDAIGAQTGVSRWRLGRIITGTRPTIDSATADKITQVYRHLSTFRSDNPHTIRRARNEGWHGPLAWDDIDNPDCKPETATGRERPGLARPDVDPRRVVHLAGEGLSAAQIAERLGCHKRTVVRARRKAEELAAAA</sequence>
<gene>
    <name evidence="2" type="ORF">SMD44_00986</name>
</gene>
<protein>
    <submittedName>
        <fullName evidence="2">Uncharacterized protein</fullName>
    </submittedName>
</protein>
<proteinExistence type="predicted"/>
<name>A0A1Z1W580_9ACTN</name>
<dbReference type="OrthoDB" id="4551696at2"/>
<dbReference type="EMBL" id="CP021748">
    <property type="protein sequence ID" value="ARX81588.1"/>
    <property type="molecule type" value="Genomic_DNA"/>
</dbReference>
<evidence type="ECO:0000313" key="3">
    <source>
        <dbReference type="Proteomes" id="UP000195880"/>
    </source>
</evidence>
<dbReference type="Proteomes" id="UP000195880">
    <property type="component" value="Chromosome"/>
</dbReference>
<feature type="region of interest" description="Disordered" evidence="1">
    <location>
        <begin position="203"/>
        <end position="226"/>
    </location>
</feature>